<accession>A0AAW1PE68</accession>
<evidence type="ECO:0000313" key="7">
    <source>
        <dbReference type="Proteomes" id="UP001465755"/>
    </source>
</evidence>
<evidence type="ECO:0000256" key="2">
    <source>
        <dbReference type="ARBA" id="ARBA00022574"/>
    </source>
</evidence>
<feature type="compositionally biased region" description="Low complexity" evidence="5">
    <location>
        <begin position="265"/>
        <end position="286"/>
    </location>
</feature>
<dbReference type="Gene3D" id="2.130.10.10">
    <property type="entry name" value="YVTN repeat-like/Quinoprotein amine dehydrogenase"/>
    <property type="match status" value="1"/>
</dbReference>
<evidence type="ECO:0000256" key="5">
    <source>
        <dbReference type="SAM" id="MobiDB-lite"/>
    </source>
</evidence>
<dbReference type="Proteomes" id="UP001465755">
    <property type="component" value="Unassembled WGS sequence"/>
</dbReference>
<keyword evidence="2" id="KW-0853">WD repeat</keyword>
<dbReference type="GO" id="GO:0034045">
    <property type="term" value="C:phagophore assembly site membrane"/>
    <property type="evidence" value="ECO:0007669"/>
    <property type="project" value="UniProtKB-SubCell"/>
</dbReference>
<evidence type="ECO:0008006" key="8">
    <source>
        <dbReference type="Google" id="ProtNLM"/>
    </source>
</evidence>
<dbReference type="PANTHER" id="PTHR11227">
    <property type="entry name" value="WD-REPEAT PROTEIN INTERACTING WITH PHOSPHOINOSIDES WIPI -RELATED"/>
    <property type="match status" value="1"/>
</dbReference>
<dbReference type="AlphaFoldDB" id="A0AAW1PE68"/>
<dbReference type="EMBL" id="JALJOQ010000035">
    <property type="protein sequence ID" value="KAK9806645.1"/>
    <property type="molecule type" value="Genomic_DNA"/>
</dbReference>
<dbReference type="InterPro" id="IPR048720">
    <property type="entry name" value="PROPPIN"/>
</dbReference>
<protein>
    <recommendedName>
        <fullName evidence="8">WD repeat domain phosphoinositide-interacting protein 3</fullName>
    </recommendedName>
</protein>
<evidence type="ECO:0000256" key="1">
    <source>
        <dbReference type="ARBA" id="ARBA00004623"/>
    </source>
</evidence>
<comment type="similarity">
    <text evidence="4">Belongs to the WD repeat PROPPIN family.</text>
</comment>
<keyword evidence="3" id="KW-0677">Repeat</keyword>
<reference evidence="6 7" key="1">
    <citation type="journal article" date="2024" name="Nat. Commun.">
        <title>Phylogenomics reveals the evolutionary origins of lichenization in chlorophyte algae.</title>
        <authorList>
            <person name="Puginier C."/>
            <person name="Libourel C."/>
            <person name="Otte J."/>
            <person name="Skaloud P."/>
            <person name="Haon M."/>
            <person name="Grisel S."/>
            <person name="Petersen M."/>
            <person name="Berrin J.G."/>
            <person name="Delaux P.M."/>
            <person name="Dal Grande F."/>
            <person name="Keller J."/>
        </authorList>
    </citation>
    <scope>NUCLEOTIDE SEQUENCE [LARGE SCALE GENOMIC DNA]</scope>
    <source>
        <strain evidence="6 7">SAG 2036</strain>
    </source>
</reference>
<evidence type="ECO:0000313" key="6">
    <source>
        <dbReference type="EMBL" id="KAK9806645.1"/>
    </source>
</evidence>
<dbReference type="InterPro" id="IPR001680">
    <property type="entry name" value="WD40_rpt"/>
</dbReference>
<dbReference type="InterPro" id="IPR036322">
    <property type="entry name" value="WD40_repeat_dom_sf"/>
</dbReference>
<proteinExistence type="inferred from homology"/>
<gene>
    <name evidence="6" type="ORF">WJX73_003819</name>
</gene>
<name>A0AAW1PE68_9CHLO</name>
<comment type="subcellular location">
    <subcellularLocation>
        <location evidence="1">Preautophagosomal structure membrane</location>
        <topology evidence="1">Peripheral membrane protein</topology>
    </subcellularLocation>
</comment>
<feature type="region of interest" description="Disordered" evidence="5">
    <location>
        <begin position="265"/>
        <end position="292"/>
    </location>
</feature>
<organism evidence="6 7">
    <name type="scientific">Symbiochloris irregularis</name>
    <dbReference type="NCBI Taxonomy" id="706552"/>
    <lineage>
        <taxon>Eukaryota</taxon>
        <taxon>Viridiplantae</taxon>
        <taxon>Chlorophyta</taxon>
        <taxon>core chlorophytes</taxon>
        <taxon>Trebouxiophyceae</taxon>
        <taxon>Trebouxiales</taxon>
        <taxon>Trebouxiaceae</taxon>
        <taxon>Symbiochloris</taxon>
    </lineage>
</organism>
<dbReference type="SUPFAM" id="SSF50978">
    <property type="entry name" value="WD40 repeat-like"/>
    <property type="match status" value="1"/>
</dbReference>
<sequence>MEARRNPPDLLHFGFSQDNGCFACGTSTGFRVFNCEPFQEMFRRDFDHAGIGVVEMLFRCNILALVGGGSAPRFPPNKVMIWDDYLGRCIGELSFRSQVRSVRLRRDKIVVALEHKVLVYNFADLKLLHSIETLSNPTGLLALSPVSDQTVLACPGINVGQVRVELYDVRRTKFVAAHTSALAAITLSMDGKLLATASERGTLVRIHSTSDGSKLQELRRGADPACIHSLAFSKGAQPDWLALSSDKGTVHVFSLRNRAGLLGPAATSAEPASPADADGASPHAPATASTRNPTSALSFVSSFLPVPYFASERSFAQFRIPEDARAIVGFGQQPNMLLIISANGTFSTASFDMERGGACERGANSKYIEVEKREDRPS</sequence>
<keyword evidence="7" id="KW-1185">Reference proteome</keyword>
<evidence type="ECO:0000256" key="3">
    <source>
        <dbReference type="ARBA" id="ARBA00022737"/>
    </source>
</evidence>
<evidence type="ECO:0000256" key="4">
    <source>
        <dbReference type="ARBA" id="ARBA00025740"/>
    </source>
</evidence>
<dbReference type="Pfam" id="PF21032">
    <property type="entry name" value="PROPPIN"/>
    <property type="match status" value="1"/>
</dbReference>
<comment type="caution">
    <text evidence="6">The sequence shown here is derived from an EMBL/GenBank/DDBJ whole genome shotgun (WGS) entry which is preliminary data.</text>
</comment>
<dbReference type="SMART" id="SM00320">
    <property type="entry name" value="WD40"/>
    <property type="match status" value="2"/>
</dbReference>
<dbReference type="InterPro" id="IPR015943">
    <property type="entry name" value="WD40/YVTN_repeat-like_dom_sf"/>
</dbReference>